<evidence type="ECO:0000256" key="4">
    <source>
        <dbReference type="ARBA" id="ARBA00022679"/>
    </source>
</evidence>
<keyword evidence="6 7" id="KW-0694">RNA-binding</keyword>
<dbReference type="InterPro" id="IPR029063">
    <property type="entry name" value="SAM-dependent_MTases_sf"/>
</dbReference>
<keyword evidence="1 7" id="KW-0963">Cytoplasm</keyword>
<dbReference type="SMART" id="SM00650">
    <property type="entry name" value="rADc"/>
    <property type="match status" value="1"/>
</dbReference>
<evidence type="ECO:0000256" key="8">
    <source>
        <dbReference type="PROSITE-ProRule" id="PRU01026"/>
    </source>
</evidence>
<dbReference type="InterPro" id="IPR020598">
    <property type="entry name" value="rRNA_Ade_methylase_Trfase_N"/>
</dbReference>
<dbReference type="Pfam" id="PF00398">
    <property type="entry name" value="RrnaAD"/>
    <property type="match status" value="1"/>
</dbReference>
<name>A0A1W1XJU7_9BACT</name>
<comment type="subcellular location">
    <subcellularLocation>
        <location evidence="7">Cytoplasm</location>
    </subcellularLocation>
</comment>
<dbReference type="STRING" id="1121390.SAMN02746041_01965"/>
<dbReference type="PROSITE" id="PS51689">
    <property type="entry name" value="SAM_RNA_A_N6_MT"/>
    <property type="match status" value="1"/>
</dbReference>
<dbReference type="CDD" id="cd02440">
    <property type="entry name" value="AdoMet_MTases"/>
    <property type="match status" value="1"/>
</dbReference>
<keyword evidence="3 7" id="KW-0489">Methyltransferase</keyword>
<dbReference type="SUPFAM" id="SSF53335">
    <property type="entry name" value="S-adenosyl-L-methionine-dependent methyltransferases"/>
    <property type="match status" value="1"/>
</dbReference>
<evidence type="ECO:0000313" key="11">
    <source>
        <dbReference type="EMBL" id="SMC24249.1"/>
    </source>
</evidence>
<sequence>MEPSVDLFPSPHEYFRNHPGRPRKRLGQHFLAQPKTAEKIVEAAAVKPHDVVVEVGPGLGALTAHLVGRCARLHLVELDRDLVAFLAQRLASLGERVRLHAQDVLLFDWDHCVEEAGRPLVVVGNLPYNISSPLIFRLLENRRRIDRGVFMVQREVGERLTAGPGTKDYGVLSVLLSLYASVESLFTVGPKQFYPPPKVDSLVVRFSFLDREPDVDLEDVRRVVNAVFQKRRKTLANGLKGAVPMGGEALRRAILRAGLDPQDRPERIPPASFVDLVRALKSESP</sequence>
<dbReference type="Gene3D" id="1.10.8.100">
    <property type="entry name" value="Ribosomal RNA adenine dimethylase-like, domain 2"/>
    <property type="match status" value="1"/>
</dbReference>
<reference evidence="11 12" key="1">
    <citation type="submission" date="2017-04" db="EMBL/GenBank/DDBJ databases">
        <authorList>
            <person name="Afonso C.L."/>
            <person name="Miller P.J."/>
            <person name="Scott M.A."/>
            <person name="Spackman E."/>
            <person name="Goraichik I."/>
            <person name="Dimitrov K.M."/>
            <person name="Suarez D.L."/>
            <person name="Swayne D.E."/>
        </authorList>
    </citation>
    <scope>NUCLEOTIDE SEQUENCE [LARGE SCALE GENOMIC DNA]</scope>
    <source>
        <strain evidence="11 12">DSM 13146</strain>
    </source>
</reference>
<feature type="binding site" evidence="7 8">
    <location>
        <position position="56"/>
    </location>
    <ligand>
        <name>S-adenosyl-L-methionine</name>
        <dbReference type="ChEBI" id="CHEBI:59789"/>
    </ligand>
</feature>
<dbReference type="AlphaFoldDB" id="A0A1W1XJU7"/>
<feature type="domain" description="Ribosomal RNA adenine methylase transferase N-terminal" evidence="10">
    <location>
        <begin position="36"/>
        <end position="210"/>
    </location>
</feature>
<evidence type="ECO:0000256" key="1">
    <source>
        <dbReference type="ARBA" id="ARBA00022490"/>
    </source>
</evidence>
<dbReference type="Gene3D" id="3.40.50.150">
    <property type="entry name" value="Vaccinia Virus protein VP39"/>
    <property type="match status" value="1"/>
</dbReference>
<dbReference type="NCBIfam" id="TIGR00755">
    <property type="entry name" value="ksgA"/>
    <property type="match status" value="1"/>
</dbReference>
<accession>A0A1W1XJU7</accession>
<keyword evidence="2 7" id="KW-0698">rRNA processing</keyword>
<feature type="binding site" evidence="7 8">
    <location>
        <position position="125"/>
    </location>
    <ligand>
        <name>S-adenosyl-L-methionine</name>
        <dbReference type="ChEBI" id="CHEBI:59789"/>
    </ligand>
</feature>
<protein>
    <recommendedName>
        <fullName evidence="7">Ribosomal RNA small subunit methyltransferase A</fullName>
        <ecNumber evidence="7">2.1.1.182</ecNumber>
    </recommendedName>
    <alternativeName>
        <fullName evidence="7">16S rRNA (adenine(1518)-N(6)/adenine(1519)-N(6))-dimethyltransferase</fullName>
    </alternativeName>
    <alternativeName>
        <fullName evidence="7">16S rRNA dimethyladenosine transferase</fullName>
    </alternativeName>
    <alternativeName>
        <fullName evidence="7">16S rRNA dimethylase</fullName>
    </alternativeName>
    <alternativeName>
        <fullName evidence="7">S-adenosylmethionine-6-N', N'-adenosyl(rRNA) dimethyltransferase</fullName>
    </alternativeName>
</protein>
<dbReference type="PANTHER" id="PTHR11727:SF7">
    <property type="entry name" value="DIMETHYLADENOSINE TRANSFERASE-RELATED"/>
    <property type="match status" value="1"/>
</dbReference>
<comment type="function">
    <text evidence="7">Specifically dimethylates two adjacent adenosines (A1518 and A1519) in the loop of a conserved hairpin near the 3'-end of 16S rRNA in the 30S particle. May play a critical role in biogenesis of 30S subunits.</text>
</comment>
<evidence type="ECO:0000256" key="7">
    <source>
        <dbReference type="HAMAP-Rule" id="MF_00607"/>
    </source>
</evidence>
<keyword evidence="5 7" id="KW-0949">S-adenosyl-L-methionine</keyword>
<dbReference type="EMBL" id="FWXF01000009">
    <property type="protein sequence ID" value="SMC24249.1"/>
    <property type="molecule type" value="Genomic_DNA"/>
</dbReference>
<proteinExistence type="inferred from homology"/>
<evidence type="ECO:0000313" key="12">
    <source>
        <dbReference type="Proteomes" id="UP000192783"/>
    </source>
</evidence>
<organism evidence="11 12">
    <name type="scientific">Desulfacinum hydrothermale DSM 13146</name>
    <dbReference type="NCBI Taxonomy" id="1121390"/>
    <lineage>
        <taxon>Bacteria</taxon>
        <taxon>Pseudomonadati</taxon>
        <taxon>Thermodesulfobacteriota</taxon>
        <taxon>Syntrophobacteria</taxon>
        <taxon>Syntrophobacterales</taxon>
        <taxon>Syntrophobacteraceae</taxon>
        <taxon>Desulfacinum</taxon>
    </lineage>
</organism>
<feature type="binding site" evidence="7 8">
    <location>
        <position position="77"/>
    </location>
    <ligand>
        <name>S-adenosyl-L-methionine</name>
        <dbReference type="ChEBI" id="CHEBI:59789"/>
    </ligand>
</feature>
<dbReference type="HAMAP" id="MF_00607">
    <property type="entry name" value="16SrRNA_methyltr_A"/>
    <property type="match status" value="1"/>
</dbReference>
<dbReference type="InterPro" id="IPR023165">
    <property type="entry name" value="rRNA_Ade_diMease-like_C"/>
</dbReference>
<dbReference type="PANTHER" id="PTHR11727">
    <property type="entry name" value="DIMETHYLADENOSINE TRANSFERASE"/>
    <property type="match status" value="1"/>
</dbReference>
<gene>
    <name evidence="7" type="primary">rsmA</name>
    <name evidence="7" type="synonym">ksgA</name>
    <name evidence="11" type="ORF">SAMN02746041_01965</name>
</gene>
<evidence type="ECO:0000256" key="5">
    <source>
        <dbReference type="ARBA" id="ARBA00022691"/>
    </source>
</evidence>
<feature type="binding site" evidence="7 8">
    <location>
        <position position="103"/>
    </location>
    <ligand>
        <name>S-adenosyl-L-methionine</name>
        <dbReference type="ChEBI" id="CHEBI:59789"/>
    </ligand>
</feature>
<evidence type="ECO:0000256" key="2">
    <source>
        <dbReference type="ARBA" id="ARBA00022552"/>
    </source>
</evidence>
<feature type="binding site" evidence="7 8">
    <location>
        <position position="29"/>
    </location>
    <ligand>
        <name>S-adenosyl-L-methionine</name>
        <dbReference type="ChEBI" id="CHEBI:59789"/>
    </ligand>
</feature>
<dbReference type="GO" id="GO:0003723">
    <property type="term" value="F:RNA binding"/>
    <property type="evidence" value="ECO:0007669"/>
    <property type="project" value="UniProtKB-UniRule"/>
</dbReference>
<keyword evidence="12" id="KW-1185">Reference proteome</keyword>
<evidence type="ECO:0000256" key="3">
    <source>
        <dbReference type="ARBA" id="ARBA00022603"/>
    </source>
</evidence>
<dbReference type="InterPro" id="IPR011530">
    <property type="entry name" value="rRNA_adenine_dimethylase"/>
</dbReference>
<dbReference type="PROSITE" id="PS01131">
    <property type="entry name" value="RRNA_A_DIMETH"/>
    <property type="match status" value="1"/>
</dbReference>
<feature type="region of interest" description="Disordered" evidence="9">
    <location>
        <begin position="1"/>
        <end position="25"/>
    </location>
</feature>
<dbReference type="EC" id="2.1.1.182" evidence="7"/>
<dbReference type="GO" id="GO:0005829">
    <property type="term" value="C:cytosol"/>
    <property type="evidence" value="ECO:0007669"/>
    <property type="project" value="TreeGrafter"/>
</dbReference>
<feature type="binding site" evidence="7 8">
    <location>
        <position position="31"/>
    </location>
    <ligand>
        <name>S-adenosyl-L-methionine</name>
        <dbReference type="ChEBI" id="CHEBI:59789"/>
    </ligand>
</feature>
<keyword evidence="4 7" id="KW-0808">Transferase</keyword>
<evidence type="ECO:0000256" key="9">
    <source>
        <dbReference type="SAM" id="MobiDB-lite"/>
    </source>
</evidence>
<evidence type="ECO:0000256" key="6">
    <source>
        <dbReference type="ARBA" id="ARBA00022884"/>
    </source>
</evidence>
<dbReference type="InterPro" id="IPR020596">
    <property type="entry name" value="rRNA_Ade_Mease_Trfase_CS"/>
</dbReference>
<dbReference type="InterPro" id="IPR001737">
    <property type="entry name" value="KsgA/Erm"/>
</dbReference>
<evidence type="ECO:0000259" key="10">
    <source>
        <dbReference type="SMART" id="SM00650"/>
    </source>
</evidence>
<dbReference type="Proteomes" id="UP000192783">
    <property type="component" value="Unassembled WGS sequence"/>
</dbReference>
<dbReference type="OrthoDB" id="9814755at2"/>
<comment type="similarity">
    <text evidence="7">Belongs to the class I-like SAM-binding methyltransferase superfamily. rRNA adenine N(6)-methyltransferase family. RsmA subfamily.</text>
</comment>
<dbReference type="GO" id="GO:0052908">
    <property type="term" value="F:16S rRNA (adenine(1518)-N(6)/adenine(1519)-N(6))-dimethyltransferase activity"/>
    <property type="evidence" value="ECO:0007669"/>
    <property type="project" value="UniProtKB-EC"/>
</dbReference>
<comment type="catalytic activity">
    <reaction evidence="7">
        <text>adenosine(1518)/adenosine(1519) in 16S rRNA + 4 S-adenosyl-L-methionine = N(6)-dimethyladenosine(1518)/N(6)-dimethyladenosine(1519) in 16S rRNA + 4 S-adenosyl-L-homocysteine + 4 H(+)</text>
        <dbReference type="Rhea" id="RHEA:19609"/>
        <dbReference type="Rhea" id="RHEA-COMP:10232"/>
        <dbReference type="Rhea" id="RHEA-COMP:10233"/>
        <dbReference type="ChEBI" id="CHEBI:15378"/>
        <dbReference type="ChEBI" id="CHEBI:57856"/>
        <dbReference type="ChEBI" id="CHEBI:59789"/>
        <dbReference type="ChEBI" id="CHEBI:74411"/>
        <dbReference type="ChEBI" id="CHEBI:74493"/>
        <dbReference type="EC" id="2.1.1.182"/>
    </reaction>
</comment>